<comment type="similarity">
    <text evidence="1">Belongs to the acyl-ACP thioesterase family.</text>
</comment>
<reference evidence="10 11" key="1">
    <citation type="journal article" date="2018" name="Int. J. Syst. Evol. Microbiol.">
        <title>Lactobacillus bambusae sp. nov., isolated from a traditional fermented Ma-bamboo shoots of Taiwan.</title>
        <authorList>
            <person name="Wang L.-T."/>
        </authorList>
    </citation>
    <scope>NUCLEOTIDE SEQUENCE [LARGE SCALE GENOMIC DNA]</scope>
    <source>
        <strain evidence="10 11">BS-W1</strain>
    </source>
</reference>
<protein>
    <submittedName>
        <fullName evidence="10">Acyl-ACP thioesterase</fullName>
    </submittedName>
</protein>
<dbReference type="Gene3D" id="3.10.129.10">
    <property type="entry name" value="Hotdog Thioesterase"/>
    <property type="match status" value="1"/>
</dbReference>
<evidence type="ECO:0000259" key="8">
    <source>
        <dbReference type="Pfam" id="PF01643"/>
    </source>
</evidence>
<evidence type="ECO:0000256" key="2">
    <source>
        <dbReference type="ARBA" id="ARBA00022516"/>
    </source>
</evidence>
<evidence type="ECO:0000313" key="11">
    <source>
        <dbReference type="Proteomes" id="UP000245080"/>
    </source>
</evidence>
<evidence type="ECO:0000256" key="4">
    <source>
        <dbReference type="ARBA" id="ARBA00022832"/>
    </source>
</evidence>
<dbReference type="PANTHER" id="PTHR31727:SF6">
    <property type="entry name" value="OLEOYL-ACYL CARRIER PROTEIN THIOESTERASE 1, CHLOROPLASTIC"/>
    <property type="match status" value="1"/>
</dbReference>
<evidence type="ECO:0000256" key="5">
    <source>
        <dbReference type="ARBA" id="ARBA00022946"/>
    </source>
</evidence>
<evidence type="ECO:0000256" key="3">
    <source>
        <dbReference type="ARBA" id="ARBA00022801"/>
    </source>
</evidence>
<keyword evidence="5" id="KW-0809">Transit peptide</keyword>
<keyword evidence="11" id="KW-1185">Reference proteome</keyword>
<proteinExistence type="inferred from homology"/>
<dbReference type="AlphaFoldDB" id="A0A2V1MWF1"/>
<sequence length="251" mass="28558">MADTFGEQHRIVYYEGDVTGHASLTSLINMMILASEDQSAHIGVGEDVVTSYGVGWVVTQYHIDIPRMPRVGELMTIKTRGTSYNKYFALREFWLVDEAGNECAHATSIWVTMSYATRKIVPIPADILAPYHSELVRQIPRLPRPEKLTADESIEQKDYRVRYNDIDHNGHVNNAHYFDWMTDVLPAEFLKAHEPVTVNIRFENEVQYGHVITSRVGTPVNADHHLKTVHDIQLGDQTSAIADIEWRLTAN</sequence>
<evidence type="ECO:0000256" key="6">
    <source>
        <dbReference type="ARBA" id="ARBA00023098"/>
    </source>
</evidence>
<dbReference type="InterPro" id="IPR002864">
    <property type="entry name" value="Acyl-ACP_thioesterase_NHD"/>
</dbReference>
<evidence type="ECO:0000256" key="7">
    <source>
        <dbReference type="ARBA" id="ARBA00023160"/>
    </source>
</evidence>
<dbReference type="InterPro" id="IPR029069">
    <property type="entry name" value="HotDog_dom_sf"/>
</dbReference>
<gene>
    <name evidence="10" type="ORF">DCM90_08055</name>
</gene>
<dbReference type="CDD" id="cd00586">
    <property type="entry name" value="4HBT"/>
    <property type="match status" value="1"/>
</dbReference>
<evidence type="ECO:0000313" key="10">
    <source>
        <dbReference type="EMBL" id="PWF99396.1"/>
    </source>
</evidence>
<dbReference type="InterPro" id="IPR045023">
    <property type="entry name" value="FATA/B"/>
</dbReference>
<organism evidence="10 11">
    <name type="scientific">Levilactobacillus bambusae</name>
    <dbReference type="NCBI Taxonomy" id="2024736"/>
    <lineage>
        <taxon>Bacteria</taxon>
        <taxon>Bacillati</taxon>
        <taxon>Bacillota</taxon>
        <taxon>Bacilli</taxon>
        <taxon>Lactobacillales</taxon>
        <taxon>Lactobacillaceae</taxon>
        <taxon>Levilactobacillus</taxon>
    </lineage>
</organism>
<dbReference type="SUPFAM" id="SSF54637">
    <property type="entry name" value="Thioesterase/thiol ester dehydrase-isomerase"/>
    <property type="match status" value="2"/>
</dbReference>
<dbReference type="Proteomes" id="UP000245080">
    <property type="component" value="Unassembled WGS sequence"/>
</dbReference>
<keyword evidence="6" id="KW-0443">Lipid metabolism</keyword>
<dbReference type="GO" id="GO:0000036">
    <property type="term" value="F:acyl carrier activity"/>
    <property type="evidence" value="ECO:0007669"/>
    <property type="project" value="TreeGrafter"/>
</dbReference>
<dbReference type="InterPro" id="IPR049427">
    <property type="entry name" value="Acyl-ACP_TE_C"/>
</dbReference>
<dbReference type="PANTHER" id="PTHR31727">
    <property type="entry name" value="OLEOYL-ACYL CARRIER PROTEIN THIOESTERASE 1, CHLOROPLASTIC"/>
    <property type="match status" value="1"/>
</dbReference>
<feature type="domain" description="Acyl-ACP thioesterase-like C-terminal" evidence="9">
    <location>
        <begin position="151"/>
        <end position="247"/>
    </location>
</feature>
<dbReference type="Pfam" id="PF01643">
    <property type="entry name" value="Acyl-ACP_TE"/>
    <property type="match status" value="1"/>
</dbReference>
<feature type="domain" description="Acyl-ACP thioesterase N-terminal hotdog" evidence="8">
    <location>
        <begin position="4"/>
        <end position="131"/>
    </location>
</feature>
<keyword evidence="2" id="KW-0444">Lipid biosynthesis</keyword>
<dbReference type="GO" id="GO:0016297">
    <property type="term" value="F:fatty acyl-[ACP] hydrolase activity"/>
    <property type="evidence" value="ECO:0007669"/>
    <property type="project" value="InterPro"/>
</dbReference>
<keyword evidence="3" id="KW-0378">Hydrolase</keyword>
<evidence type="ECO:0000256" key="1">
    <source>
        <dbReference type="ARBA" id="ARBA00006500"/>
    </source>
</evidence>
<keyword evidence="7" id="KW-0275">Fatty acid biosynthesis</keyword>
<dbReference type="Pfam" id="PF20791">
    <property type="entry name" value="Acyl-ACP_TE_C"/>
    <property type="match status" value="1"/>
</dbReference>
<accession>A0A2V1MWF1</accession>
<evidence type="ECO:0000259" key="9">
    <source>
        <dbReference type="Pfam" id="PF20791"/>
    </source>
</evidence>
<dbReference type="RefSeq" id="WP_109250854.1">
    <property type="nucleotide sequence ID" value="NZ_QCXQ01000006.1"/>
</dbReference>
<dbReference type="OrthoDB" id="9801517at2"/>
<comment type="caution">
    <text evidence="10">The sequence shown here is derived from an EMBL/GenBank/DDBJ whole genome shotgun (WGS) entry which is preliminary data.</text>
</comment>
<keyword evidence="4" id="KW-0276">Fatty acid metabolism</keyword>
<name>A0A2V1MWF1_9LACO</name>
<dbReference type="EMBL" id="QCXQ01000006">
    <property type="protein sequence ID" value="PWF99396.1"/>
    <property type="molecule type" value="Genomic_DNA"/>
</dbReference>